<dbReference type="Gramene" id="TuG1812G0200004103.01.T02">
    <property type="protein sequence ID" value="TuG1812G0200004103.01.T02"/>
    <property type="gene ID" value="TuG1812G0200004103.01"/>
</dbReference>
<dbReference type="Gramene" id="TuG1812G0200004103.01.T01">
    <property type="protein sequence ID" value="TuG1812G0200004103.01.T01"/>
    <property type="gene ID" value="TuG1812G0200004103.01"/>
</dbReference>
<keyword evidence="2" id="KW-1185">Reference proteome</keyword>
<organism evidence="1 2">
    <name type="scientific">Triticum urartu</name>
    <name type="common">Red wild einkorn</name>
    <name type="synonym">Crithodium urartu</name>
    <dbReference type="NCBI Taxonomy" id="4572"/>
    <lineage>
        <taxon>Eukaryota</taxon>
        <taxon>Viridiplantae</taxon>
        <taxon>Streptophyta</taxon>
        <taxon>Embryophyta</taxon>
        <taxon>Tracheophyta</taxon>
        <taxon>Spermatophyta</taxon>
        <taxon>Magnoliopsida</taxon>
        <taxon>Liliopsida</taxon>
        <taxon>Poales</taxon>
        <taxon>Poaceae</taxon>
        <taxon>BOP clade</taxon>
        <taxon>Pooideae</taxon>
        <taxon>Triticodae</taxon>
        <taxon>Triticeae</taxon>
        <taxon>Triticinae</taxon>
        <taxon>Triticum</taxon>
    </lineage>
</organism>
<dbReference type="EnsemblPlants" id="TuG1812G0200004103.01.T02">
    <property type="protein sequence ID" value="TuG1812G0200004103.01.T02"/>
    <property type="gene ID" value="TuG1812G0200004103.01"/>
</dbReference>
<dbReference type="EnsemblPlants" id="TuG1812G0200004103.01.T04">
    <property type="protein sequence ID" value="TuG1812G0200004103.01.T04"/>
    <property type="gene ID" value="TuG1812G0200004103.01"/>
</dbReference>
<evidence type="ECO:0000313" key="1">
    <source>
        <dbReference type="EnsemblPlants" id="TuG1812G0200004103.01.T04"/>
    </source>
</evidence>
<reference evidence="1" key="3">
    <citation type="submission" date="2022-06" db="UniProtKB">
        <authorList>
            <consortium name="EnsemblPlants"/>
        </authorList>
    </citation>
    <scope>IDENTIFICATION</scope>
</reference>
<sequence length="150" mass="16858">MLRTPPRSPTSFLLRAPAPFRDYLRSVRPSSSTCSATACTPSTSSACLPTAVIRRVRSSRGGRGRELGLLRSGQYVAATALSCPRGACCNAHERKRMRRRKKQSKLPRCCVPPQKCHGFVEMETMQEEFSEHDELIHQMADILYTENMSR</sequence>
<proteinExistence type="predicted"/>
<dbReference type="EnsemblPlants" id="TuG1812G0200004103.01.T03">
    <property type="protein sequence ID" value="TuG1812G0200004103.01.T03"/>
    <property type="gene ID" value="TuG1812G0200004103.01"/>
</dbReference>
<dbReference type="Gramene" id="TuG1812G0200004103.01.T04">
    <property type="protein sequence ID" value="TuG1812G0200004103.01.T04"/>
    <property type="gene ID" value="TuG1812G0200004103.01"/>
</dbReference>
<dbReference type="Proteomes" id="UP000015106">
    <property type="component" value="Chromosome 2"/>
</dbReference>
<reference evidence="1" key="2">
    <citation type="submission" date="2018-03" db="EMBL/GenBank/DDBJ databases">
        <title>The Triticum urartu genome reveals the dynamic nature of wheat genome evolution.</title>
        <authorList>
            <person name="Ling H."/>
            <person name="Ma B."/>
            <person name="Shi X."/>
            <person name="Liu H."/>
            <person name="Dong L."/>
            <person name="Sun H."/>
            <person name="Cao Y."/>
            <person name="Gao Q."/>
            <person name="Zheng S."/>
            <person name="Li Y."/>
            <person name="Yu Y."/>
            <person name="Du H."/>
            <person name="Qi M."/>
            <person name="Li Y."/>
            <person name="Yu H."/>
            <person name="Cui Y."/>
            <person name="Wang N."/>
            <person name="Chen C."/>
            <person name="Wu H."/>
            <person name="Zhao Y."/>
            <person name="Zhang J."/>
            <person name="Li Y."/>
            <person name="Zhou W."/>
            <person name="Zhang B."/>
            <person name="Hu W."/>
            <person name="Eijk M."/>
            <person name="Tang J."/>
            <person name="Witsenboer H."/>
            <person name="Zhao S."/>
            <person name="Li Z."/>
            <person name="Zhang A."/>
            <person name="Wang D."/>
            <person name="Liang C."/>
        </authorList>
    </citation>
    <scope>NUCLEOTIDE SEQUENCE [LARGE SCALE GENOMIC DNA]</scope>
    <source>
        <strain evidence="1">cv. G1812</strain>
    </source>
</reference>
<accession>A0A8R7PH26</accession>
<dbReference type="AlphaFoldDB" id="A0A8R7PH26"/>
<protein>
    <submittedName>
        <fullName evidence="1">Uncharacterized protein</fullName>
    </submittedName>
</protein>
<dbReference type="EnsemblPlants" id="TuG1812G0200004103.01.T01">
    <property type="protein sequence ID" value="TuG1812G0200004103.01.T01"/>
    <property type="gene ID" value="TuG1812G0200004103.01"/>
</dbReference>
<reference evidence="2" key="1">
    <citation type="journal article" date="2013" name="Nature">
        <title>Draft genome of the wheat A-genome progenitor Triticum urartu.</title>
        <authorList>
            <person name="Ling H.Q."/>
            <person name="Zhao S."/>
            <person name="Liu D."/>
            <person name="Wang J."/>
            <person name="Sun H."/>
            <person name="Zhang C."/>
            <person name="Fan H."/>
            <person name="Li D."/>
            <person name="Dong L."/>
            <person name="Tao Y."/>
            <person name="Gao C."/>
            <person name="Wu H."/>
            <person name="Li Y."/>
            <person name="Cui Y."/>
            <person name="Guo X."/>
            <person name="Zheng S."/>
            <person name="Wang B."/>
            <person name="Yu K."/>
            <person name="Liang Q."/>
            <person name="Yang W."/>
            <person name="Lou X."/>
            <person name="Chen J."/>
            <person name="Feng M."/>
            <person name="Jian J."/>
            <person name="Zhang X."/>
            <person name="Luo G."/>
            <person name="Jiang Y."/>
            <person name="Liu J."/>
            <person name="Wang Z."/>
            <person name="Sha Y."/>
            <person name="Zhang B."/>
            <person name="Wu H."/>
            <person name="Tang D."/>
            <person name="Shen Q."/>
            <person name="Xue P."/>
            <person name="Zou S."/>
            <person name="Wang X."/>
            <person name="Liu X."/>
            <person name="Wang F."/>
            <person name="Yang Y."/>
            <person name="An X."/>
            <person name="Dong Z."/>
            <person name="Zhang K."/>
            <person name="Zhang X."/>
            <person name="Luo M.C."/>
            <person name="Dvorak J."/>
            <person name="Tong Y."/>
            <person name="Wang J."/>
            <person name="Yang H."/>
            <person name="Li Z."/>
            <person name="Wang D."/>
            <person name="Zhang A."/>
            <person name="Wang J."/>
        </authorList>
    </citation>
    <scope>NUCLEOTIDE SEQUENCE</scope>
    <source>
        <strain evidence="2">cv. G1812</strain>
    </source>
</reference>
<name>A0A8R7PH26_TRIUA</name>
<dbReference type="Gramene" id="TuG1812G0200004103.01.T03">
    <property type="protein sequence ID" value="TuG1812G0200004103.01.T03"/>
    <property type="gene ID" value="TuG1812G0200004103.01"/>
</dbReference>
<evidence type="ECO:0000313" key="2">
    <source>
        <dbReference type="Proteomes" id="UP000015106"/>
    </source>
</evidence>